<dbReference type="InterPro" id="IPR018394">
    <property type="entry name" value="DNA_photolyase_1_CS_C"/>
</dbReference>
<feature type="domain" description="Photolyase/cryptochrome alpha/beta" evidence="8">
    <location>
        <begin position="8"/>
        <end position="141"/>
    </location>
</feature>
<evidence type="ECO:0000256" key="5">
    <source>
        <dbReference type="ARBA" id="ARBA00022827"/>
    </source>
</evidence>
<dbReference type="PANTHER" id="PTHR11455:SF9">
    <property type="entry name" value="CRYPTOCHROME CIRCADIAN CLOCK 5 ISOFORM X1"/>
    <property type="match status" value="1"/>
</dbReference>
<dbReference type="PANTHER" id="PTHR11455">
    <property type="entry name" value="CRYPTOCHROME"/>
    <property type="match status" value="1"/>
</dbReference>
<evidence type="ECO:0000259" key="8">
    <source>
        <dbReference type="PROSITE" id="PS51645"/>
    </source>
</evidence>
<dbReference type="PRINTS" id="PR00147">
    <property type="entry name" value="DNAPHOTLYASE"/>
</dbReference>
<organism evidence="9 10">
    <name type="scientific">Microbulbifer variabilis</name>
    <dbReference type="NCBI Taxonomy" id="266805"/>
    <lineage>
        <taxon>Bacteria</taxon>
        <taxon>Pseudomonadati</taxon>
        <taxon>Pseudomonadota</taxon>
        <taxon>Gammaproteobacteria</taxon>
        <taxon>Cellvibrionales</taxon>
        <taxon>Microbulbiferaceae</taxon>
        <taxon>Microbulbifer</taxon>
    </lineage>
</organism>
<evidence type="ECO:0000313" key="9">
    <source>
        <dbReference type="EMBL" id="USD22242.1"/>
    </source>
</evidence>
<keyword evidence="10" id="KW-1185">Reference proteome</keyword>
<dbReference type="Gene3D" id="1.10.579.10">
    <property type="entry name" value="DNA Cyclobutane Dipyrimidine Photolyase, subunit A, domain 3"/>
    <property type="match status" value="1"/>
</dbReference>
<evidence type="ECO:0000256" key="4">
    <source>
        <dbReference type="ARBA" id="ARBA00022630"/>
    </source>
</evidence>
<dbReference type="InterPro" id="IPR002081">
    <property type="entry name" value="Cryptochrome/DNA_photolyase_1"/>
</dbReference>
<comment type="cofactor">
    <cofactor evidence="1">
        <name>(6R)-5,10-methylene-5,6,7,8-tetrahydrofolate</name>
        <dbReference type="ChEBI" id="CHEBI:15636"/>
    </cofactor>
</comment>
<dbReference type="Pfam" id="PF00875">
    <property type="entry name" value="DNA_photolyase"/>
    <property type="match status" value="1"/>
</dbReference>
<evidence type="ECO:0000256" key="7">
    <source>
        <dbReference type="RuleBase" id="RU004182"/>
    </source>
</evidence>
<dbReference type="SUPFAM" id="SSF48173">
    <property type="entry name" value="Cryptochrome/photolyase FAD-binding domain"/>
    <property type="match status" value="1"/>
</dbReference>
<evidence type="ECO:0000256" key="2">
    <source>
        <dbReference type="ARBA" id="ARBA00001974"/>
    </source>
</evidence>
<dbReference type="Proteomes" id="UP001055658">
    <property type="component" value="Chromosome"/>
</dbReference>
<protein>
    <submittedName>
        <fullName evidence="9">DNA photolyase family protein</fullName>
    </submittedName>
</protein>
<dbReference type="InterPro" id="IPR036134">
    <property type="entry name" value="Crypto/Photolyase_FAD-like_sf"/>
</dbReference>
<gene>
    <name evidence="9" type="ORF">MJO52_03665</name>
</gene>
<keyword evidence="6 7" id="KW-0157">Chromophore</keyword>
<evidence type="ECO:0000313" key="10">
    <source>
        <dbReference type="Proteomes" id="UP001055658"/>
    </source>
</evidence>
<comment type="similarity">
    <text evidence="7">Belongs to the DNA photolyase family.</text>
</comment>
<dbReference type="EMBL" id="CP092418">
    <property type="protein sequence ID" value="USD22242.1"/>
    <property type="molecule type" value="Genomic_DNA"/>
</dbReference>
<comment type="cofactor">
    <cofactor evidence="2">
        <name>FAD</name>
        <dbReference type="ChEBI" id="CHEBI:57692"/>
    </cofactor>
</comment>
<reference evidence="9" key="1">
    <citation type="submission" date="2022-02" db="EMBL/GenBank/DDBJ databases">
        <title>Coral-associated bacteria.</title>
        <authorList>
            <person name="Tang K."/>
            <person name="Wang X."/>
        </authorList>
    </citation>
    <scope>NUCLEOTIDE SEQUENCE</scope>
    <source>
        <strain evidence="9">SCSIO 43006</strain>
    </source>
</reference>
<dbReference type="PROSITE" id="PS51645">
    <property type="entry name" value="PHR_CRY_ALPHA_BETA"/>
    <property type="match status" value="1"/>
</dbReference>
<dbReference type="Gene3D" id="1.25.40.80">
    <property type="match status" value="1"/>
</dbReference>
<dbReference type="SUPFAM" id="SSF52425">
    <property type="entry name" value="Cryptochrome/photolyase, N-terminal domain"/>
    <property type="match status" value="1"/>
</dbReference>
<comment type="similarity">
    <text evidence="3">Belongs to the DNA photolyase class-1 family.</text>
</comment>
<dbReference type="InterPro" id="IPR014729">
    <property type="entry name" value="Rossmann-like_a/b/a_fold"/>
</dbReference>
<evidence type="ECO:0000256" key="3">
    <source>
        <dbReference type="ARBA" id="ARBA00005862"/>
    </source>
</evidence>
<sequence>MSRQISIQRGLVWFRSDLRIQDNSALYHASTRCEQLAAIFIACPETWKNHDEGDALVSFRMACLQKLQGQLQTRNIPLYFLEVPEFSLVPEALQQIIQRLKVEALFANAEYPLNELRRDNAVREKLLEHNVSVEYYSDRTLLPPGAVRAASGDPYKVFTPFKRALIQLCAGSQVKPLPTPRKIPPSTNSEHWPKWLAVDVKGNRKLTQKIPSQLLGYSLNIDGSGRVKGWESGEQAAQKRLKAFAEIIDQYQAERDFPAKDSTSRLSPYLNSGAISIRQCVKMALSQNKGLWQGGDEGIACWISELIWREFYTHLLTDFPRLSMGRPFKEETEQIPWRYDEGLFSLWASGETGVPIVDAAMRQLNETGWMHNRLRMIVASFLSKNMLIDWRWGERYFMQHLIDGDFASNNGGWQWTASTGTDAAPYFRVFNPYSQSQKFDPNGEFIRHYVPEISSLSNKEIHEPPMIEGYPQVICDVSAGRKRAIEVFANLK</sequence>
<proteinExistence type="inferred from homology"/>
<dbReference type="InterPro" id="IPR036155">
    <property type="entry name" value="Crypto/Photolyase_N_sf"/>
</dbReference>
<dbReference type="Pfam" id="PF03441">
    <property type="entry name" value="FAD_binding_7"/>
    <property type="match status" value="1"/>
</dbReference>
<keyword evidence="5 7" id="KW-0274">FAD</keyword>
<evidence type="ECO:0000256" key="1">
    <source>
        <dbReference type="ARBA" id="ARBA00001932"/>
    </source>
</evidence>
<dbReference type="RefSeq" id="WP_252084604.1">
    <property type="nucleotide sequence ID" value="NZ_CP092418.1"/>
</dbReference>
<dbReference type="InterPro" id="IPR006050">
    <property type="entry name" value="DNA_photolyase_N"/>
</dbReference>
<keyword evidence="4 7" id="KW-0285">Flavoprotein</keyword>
<evidence type="ECO:0000256" key="6">
    <source>
        <dbReference type="ARBA" id="ARBA00022991"/>
    </source>
</evidence>
<dbReference type="InterPro" id="IPR005101">
    <property type="entry name" value="Cryptochr/Photolyase_FAD-bd"/>
</dbReference>
<dbReference type="PROSITE" id="PS00394">
    <property type="entry name" value="DNA_PHOTOLYASES_1_1"/>
    <property type="match status" value="1"/>
</dbReference>
<accession>A0ABY4VDM9</accession>
<name>A0ABY4VDM9_9GAMM</name>
<dbReference type="Gene3D" id="3.40.50.620">
    <property type="entry name" value="HUPs"/>
    <property type="match status" value="1"/>
</dbReference>